<dbReference type="PROSITE" id="PS51257">
    <property type="entry name" value="PROKAR_LIPOPROTEIN"/>
    <property type="match status" value="1"/>
</dbReference>
<dbReference type="AlphaFoldDB" id="A0A0F4Q449"/>
<proteinExistence type="predicted"/>
<accession>A0A0F4Q449</accession>
<dbReference type="EMBL" id="JXXZ01000001">
    <property type="protein sequence ID" value="KJZ02145.1"/>
    <property type="molecule type" value="Genomic_DNA"/>
</dbReference>
<sequence length="171" mass="19094">MIICRHAHPRNSIYSLLVTLVLGVFSVGCAANECVYEQQENQKQLYAANPAISVQQWLESSNEVKGVLANGNLFSVKHWSCEHYGKQALMVLGPHMDTAANQLNASVLQLAKLALDEHELKLLSQSLQNSKLHLADAPLQHNIVSNEFDEFYVKIAITDSLIIIEIKLYHS</sequence>
<reference evidence="1 2" key="1">
    <citation type="journal article" date="2015" name="BMC Genomics">
        <title>Genome mining reveals unlocked bioactive potential of marine Gram-negative bacteria.</title>
        <authorList>
            <person name="Machado H."/>
            <person name="Sonnenschein E.C."/>
            <person name="Melchiorsen J."/>
            <person name="Gram L."/>
        </authorList>
    </citation>
    <scope>NUCLEOTIDE SEQUENCE [LARGE SCALE GENOMIC DNA]</scope>
    <source>
        <strain evidence="1 2">S3137</strain>
    </source>
</reference>
<evidence type="ECO:0000313" key="2">
    <source>
        <dbReference type="Proteomes" id="UP000033664"/>
    </source>
</evidence>
<keyword evidence="2" id="KW-1185">Reference proteome</keyword>
<gene>
    <name evidence="1" type="ORF">TW72_00170</name>
</gene>
<dbReference type="GeneID" id="58226903"/>
<dbReference type="OrthoDB" id="10009329at2"/>
<dbReference type="PATRIC" id="fig|151081.8.peg.1212"/>
<name>A0A0F4Q449_9GAMM</name>
<evidence type="ECO:0000313" key="1">
    <source>
        <dbReference type="EMBL" id="KJZ02145.1"/>
    </source>
</evidence>
<comment type="caution">
    <text evidence="1">The sequence shown here is derived from an EMBL/GenBank/DDBJ whole genome shotgun (WGS) entry which is preliminary data.</text>
</comment>
<organism evidence="1 2">
    <name type="scientific">Pseudoalteromonas ruthenica</name>
    <dbReference type="NCBI Taxonomy" id="151081"/>
    <lineage>
        <taxon>Bacteria</taxon>
        <taxon>Pseudomonadati</taxon>
        <taxon>Pseudomonadota</taxon>
        <taxon>Gammaproteobacteria</taxon>
        <taxon>Alteromonadales</taxon>
        <taxon>Pseudoalteromonadaceae</taxon>
        <taxon>Pseudoalteromonas</taxon>
    </lineage>
</organism>
<dbReference type="RefSeq" id="WP_045978899.1">
    <property type="nucleotide sequence ID" value="NZ_JXXY01000005.1"/>
</dbReference>
<dbReference type="Proteomes" id="UP000033664">
    <property type="component" value="Unassembled WGS sequence"/>
</dbReference>
<protein>
    <submittedName>
        <fullName evidence="1">Uncharacterized protein</fullName>
    </submittedName>
</protein>